<evidence type="ECO:0000259" key="4">
    <source>
        <dbReference type="Pfam" id="PF00097"/>
    </source>
</evidence>
<accession>A0A6A6ES06</accession>
<organism evidence="5 6">
    <name type="scientific">Zopfia rhizophila CBS 207.26</name>
    <dbReference type="NCBI Taxonomy" id="1314779"/>
    <lineage>
        <taxon>Eukaryota</taxon>
        <taxon>Fungi</taxon>
        <taxon>Dikarya</taxon>
        <taxon>Ascomycota</taxon>
        <taxon>Pezizomycotina</taxon>
        <taxon>Dothideomycetes</taxon>
        <taxon>Dothideomycetes incertae sedis</taxon>
        <taxon>Zopfiaceae</taxon>
        <taxon>Zopfia</taxon>
    </lineage>
</organism>
<keyword evidence="6" id="KW-1185">Reference proteome</keyword>
<keyword evidence="2" id="KW-0863">Zinc-finger</keyword>
<keyword evidence="1" id="KW-0479">Metal-binding</keyword>
<dbReference type="InterPro" id="IPR018957">
    <property type="entry name" value="Znf_C3HC4_RING-type"/>
</dbReference>
<dbReference type="AlphaFoldDB" id="A0A6A6ES06"/>
<reference evidence="5" key="1">
    <citation type="journal article" date="2020" name="Stud. Mycol.">
        <title>101 Dothideomycetes genomes: a test case for predicting lifestyles and emergence of pathogens.</title>
        <authorList>
            <person name="Haridas S."/>
            <person name="Albert R."/>
            <person name="Binder M."/>
            <person name="Bloem J."/>
            <person name="Labutti K."/>
            <person name="Salamov A."/>
            <person name="Andreopoulos B."/>
            <person name="Baker S."/>
            <person name="Barry K."/>
            <person name="Bills G."/>
            <person name="Bluhm B."/>
            <person name="Cannon C."/>
            <person name="Castanera R."/>
            <person name="Culley D."/>
            <person name="Daum C."/>
            <person name="Ezra D."/>
            <person name="Gonzalez J."/>
            <person name="Henrissat B."/>
            <person name="Kuo A."/>
            <person name="Liang C."/>
            <person name="Lipzen A."/>
            <person name="Lutzoni F."/>
            <person name="Magnuson J."/>
            <person name="Mondo S."/>
            <person name="Nolan M."/>
            <person name="Ohm R."/>
            <person name="Pangilinan J."/>
            <person name="Park H.-J."/>
            <person name="Ramirez L."/>
            <person name="Alfaro M."/>
            <person name="Sun H."/>
            <person name="Tritt A."/>
            <person name="Yoshinaga Y."/>
            <person name="Zwiers L.-H."/>
            <person name="Turgeon B."/>
            <person name="Goodwin S."/>
            <person name="Spatafora J."/>
            <person name="Crous P."/>
            <person name="Grigoriev I."/>
        </authorList>
    </citation>
    <scope>NUCLEOTIDE SEQUENCE</scope>
    <source>
        <strain evidence="5">CBS 207.26</strain>
    </source>
</reference>
<dbReference type="InterPro" id="IPR013083">
    <property type="entry name" value="Znf_RING/FYVE/PHD"/>
</dbReference>
<dbReference type="OrthoDB" id="3801154at2759"/>
<dbReference type="SUPFAM" id="SSF57850">
    <property type="entry name" value="RING/U-box"/>
    <property type="match status" value="1"/>
</dbReference>
<feature type="domain" description="Zinc finger C3HC4 RING-type" evidence="4">
    <location>
        <begin position="76"/>
        <end position="103"/>
    </location>
</feature>
<name>A0A6A6ES06_9PEZI</name>
<dbReference type="GO" id="GO:0008270">
    <property type="term" value="F:zinc ion binding"/>
    <property type="evidence" value="ECO:0007669"/>
    <property type="project" value="UniProtKB-KW"/>
</dbReference>
<keyword evidence="3" id="KW-0862">Zinc</keyword>
<evidence type="ECO:0000313" key="5">
    <source>
        <dbReference type="EMBL" id="KAF2193508.1"/>
    </source>
</evidence>
<dbReference type="Pfam" id="PF00097">
    <property type="entry name" value="zf-C3HC4"/>
    <property type="match status" value="1"/>
</dbReference>
<evidence type="ECO:0000313" key="6">
    <source>
        <dbReference type="Proteomes" id="UP000800200"/>
    </source>
</evidence>
<evidence type="ECO:0000256" key="1">
    <source>
        <dbReference type="ARBA" id="ARBA00022723"/>
    </source>
</evidence>
<gene>
    <name evidence="5" type="ORF">K469DRAFT_691076</name>
</gene>
<evidence type="ECO:0000256" key="3">
    <source>
        <dbReference type="ARBA" id="ARBA00022833"/>
    </source>
</evidence>
<evidence type="ECO:0000256" key="2">
    <source>
        <dbReference type="ARBA" id="ARBA00022771"/>
    </source>
</evidence>
<protein>
    <recommendedName>
        <fullName evidence="4">Zinc finger C3HC4 RING-type domain-containing protein</fullName>
    </recommendedName>
</protein>
<proteinExistence type="predicted"/>
<dbReference type="Gene3D" id="3.30.40.10">
    <property type="entry name" value="Zinc/RING finger domain, C3HC4 (zinc finger)"/>
    <property type="match status" value="1"/>
</dbReference>
<dbReference type="Proteomes" id="UP000800200">
    <property type="component" value="Unassembled WGS sequence"/>
</dbReference>
<sequence length="150" mass="16966">MIRVSLELWLRKCPGLGKKSSLLKVECLISWRRIYTSLYLNTWMPCESGDDFGECDICTLVLKISDTGADAEESNQQPVKMQNCNHVFGHDCLRAWLNSGNDCRLEPQDSAEQILDAIDKWLASFPAELISGPDFTLSETHLEELCNRAL</sequence>
<dbReference type="EMBL" id="ML994613">
    <property type="protein sequence ID" value="KAF2193508.1"/>
    <property type="molecule type" value="Genomic_DNA"/>
</dbReference>